<organism evidence="2 3">
    <name type="scientific">Acinetobacter junii CIP 107470 = MTCC 11364</name>
    <dbReference type="NCBI Taxonomy" id="1217666"/>
    <lineage>
        <taxon>Bacteria</taxon>
        <taxon>Pseudomonadati</taxon>
        <taxon>Pseudomonadota</taxon>
        <taxon>Gammaproteobacteria</taxon>
        <taxon>Moraxellales</taxon>
        <taxon>Moraxellaceae</taxon>
        <taxon>Acinetobacter</taxon>
    </lineage>
</organism>
<keyword evidence="1" id="KW-0472">Membrane</keyword>
<protein>
    <submittedName>
        <fullName evidence="2">Uncharacterized protein</fullName>
    </submittedName>
</protein>
<evidence type="ECO:0000256" key="1">
    <source>
        <dbReference type="SAM" id="Phobius"/>
    </source>
</evidence>
<keyword evidence="1" id="KW-1133">Transmembrane helix</keyword>
<evidence type="ECO:0000313" key="3">
    <source>
        <dbReference type="Proteomes" id="UP000018420"/>
    </source>
</evidence>
<name>S7Y4U4_ACIJU</name>
<gene>
    <name evidence="2" type="ORF">L292_2794</name>
</gene>
<keyword evidence="1" id="KW-0812">Transmembrane</keyword>
<reference evidence="2 3" key="1">
    <citation type="submission" date="2013-05" db="EMBL/GenBank/DDBJ databases">
        <title>Genome assembly of Acinetobacter junii MTCC 11364.</title>
        <authorList>
            <person name="Khatri I."/>
            <person name="Singh N.K."/>
            <person name="Subramanian S."/>
            <person name="Mayilraj S."/>
        </authorList>
    </citation>
    <scope>NUCLEOTIDE SEQUENCE [LARGE SCALE GENOMIC DNA]</scope>
    <source>
        <strain evidence="2 3">MTCC 11364</strain>
    </source>
</reference>
<dbReference type="AlphaFoldDB" id="S7Y4U4"/>
<feature type="transmembrane region" description="Helical" evidence="1">
    <location>
        <begin position="21"/>
        <end position="40"/>
    </location>
</feature>
<dbReference type="EMBL" id="ASYZ01000071">
    <property type="protein sequence ID" value="EPR86194.1"/>
    <property type="molecule type" value="Genomic_DNA"/>
</dbReference>
<sequence length="41" mass="4664">MPSIAVAKKPSLATSFKNSELSIWLFIMCHLMILNLIFIIK</sequence>
<accession>S7Y4U4</accession>
<dbReference type="Proteomes" id="UP000018420">
    <property type="component" value="Unassembled WGS sequence"/>
</dbReference>
<comment type="caution">
    <text evidence="2">The sequence shown here is derived from an EMBL/GenBank/DDBJ whole genome shotgun (WGS) entry which is preliminary data.</text>
</comment>
<evidence type="ECO:0000313" key="2">
    <source>
        <dbReference type="EMBL" id="EPR86194.1"/>
    </source>
</evidence>
<dbReference type="PATRIC" id="fig|1330047.3.peg.1389"/>
<proteinExistence type="predicted"/>